<dbReference type="NCBIfam" id="TIGR02227">
    <property type="entry name" value="sigpep_I_bact"/>
    <property type="match status" value="1"/>
</dbReference>
<dbReference type="InterPro" id="IPR000223">
    <property type="entry name" value="Pept_S26A_signal_pept_1"/>
</dbReference>
<dbReference type="PRINTS" id="PR00727">
    <property type="entry name" value="LEADERPTASE"/>
</dbReference>
<evidence type="ECO:0000256" key="1">
    <source>
        <dbReference type="ARBA" id="ARBA00000677"/>
    </source>
</evidence>
<dbReference type="InterPro" id="IPR019533">
    <property type="entry name" value="Peptidase_S26"/>
</dbReference>
<dbReference type="Pfam" id="PF10502">
    <property type="entry name" value="Peptidase_S26"/>
    <property type="match status" value="1"/>
</dbReference>
<reference evidence="8 9" key="1">
    <citation type="submission" date="2021-08" db="EMBL/GenBank/DDBJ databases">
        <title>Nocardioides bacterium WL0053 sp. nov., isolated from the sediment.</title>
        <authorList>
            <person name="Wang L."/>
            <person name="Zhang D."/>
            <person name="Zhang A."/>
        </authorList>
    </citation>
    <scope>NUCLEOTIDE SEQUENCE [LARGE SCALE GENOMIC DNA]</scope>
    <source>
        <strain evidence="8 9">WL0053</strain>
    </source>
</reference>
<dbReference type="GO" id="GO:0009003">
    <property type="term" value="F:signal peptidase activity"/>
    <property type="evidence" value="ECO:0007669"/>
    <property type="project" value="UniProtKB-EC"/>
</dbReference>
<comment type="catalytic activity">
    <reaction evidence="1 6">
        <text>Cleavage of hydrophobic, N-terminal signal or leader sequences from secreted and periplasmic proteins.</text>
        <dbReference type="EC" id="3.4.21.89"/>
    </reaction>
</comment>
<dbReference type="PANTHER" id="PTHR43390:SF1">
    <property type="entry name" value="CHLOROPLAST PROCESSING PEPTIDASE"/>
    <property type="match status" value="1"/>
</dbReference>
<keyword evidence="5 6" id="KW-0378">Hydrolase</keyword>
<dbReference type="RefSeq" id="WP_221023969.1">
    <property type="nucleotide sequence ID" value="NZ_JAIEZQ010000001.1"/>
</dbReference>
<sequence length="223" mass="24719">MSREHRTRAKPAWWQEVLFLVVLALAVSVLVKAFVAQMFFVPSTSMLPQLEEDDRILVEKVSLWRGEVERGDVVVFRDPGGWLPPGPELEGLPRALSLVGLYPTGGHLVKRVIGVGGDEVACCDARGRVTVNGDPLEESAYLRDGVRPSQREFDVVVPEESLWMMGDNRSNSEDSRFHMQEAGNGSVPVDAVVGKVWAVVWPADRWQRLEPPETFASVGDSAR</sequence>
<dbReference type="InterPro" id="IPR019758">
    <property type="entry name" value="Pept_S26A_signal_pept_1_CS"/>
</dbReference>
<gene>
    <name evidence="8" type="primary">lepB</name>
    <name evidence="8" type="ORF">K1X13_05470</name>
</gene>
<keyword evidence="9" id="KW-1185">Reference proteome</keyword>
<dbReference type="EMBL" id="JAIEZQ010000001">
    <property type="protein sequence ID" value="MBY9074267.1"/>
    <property type="molecule type" value="Genomic_DNA"/>
</dbReference>
<dbReference type="EC" id="3.4.21.89" evidence="4 6"/>
<evidence type="ECO:0000259" key="7">
    <source>
        <dbReference type="Pfam" id="PF10502"/>
    </source>
</evidence>
<evidence type="ECO:0000256" key="4">
    <source>
        <dbReference type="ARBA" id="ARBA00013208"/>
    </source>
</evidence>
<evidence type="ECO:0000313" key="8">
    <source>
        <dbReference type="EMBL" id="MBY9074267.1"/>
    </source>
</evidence>
<feature type="domain" description="Peptidase S26" evidence="7">
    <location>
        <begin position="15"/>
        <end position="201"/>
    </location>
</feature>
<evidence type="ECO:0000256" key="3">
    <source>
        <dbReference type="ARBA" id="ARBA00009370"/>
    </source>
</evidence>
<dbReference type="CDD" id="cd06530">
    <property type="entry name" value="S26_SPase_I"/>
    <property type="match status" value="1"/>
</dbReference>
<comment type="similarity">
    <text evidence="3 6">Belongs to the peptidase S26 family.</text>
</comment>
<dbReference type="SUPFAM" id="SSF51306">
    <property type="entry name" value="LexA/Signal peptidase"/>
    <property type="match status" value="1"/>
</dbReference>
<evidence type="ECO:0000256" key="5">
    <source>
        <dbReference type="ARBA" id="ARBA00022801"/>
    </source>
</evidence>
<dbReference type="InterPro" id="IPR036286">
    <property type="entry name" value="LexA/Signal_pep-like_sf"/>
</dbReference>
<evidence type="ECO:0000313" key="9">
    <source>
        <dbReference type="Proteomes" id="UP000754710"/>
    </source>
</evidence>
<keyword evidence="6" id="KW-0645">Protease</keyword>
<accession>A0ABS7RGV3</accession>
<organism evidence="8 9">
    <name type="scientific">Nocardioides jiangsuensis</name>
    <dbReference type="NCBI Taxonomy" id="2866161"/>
    <lineage>
        <taxon>Bacteria</taxon>
        <taxon>Bacillati</taxon>
        <taxon>Actinomycetota</taxon>
        <taxon>Actinomycetes</taxon>
        <taxon>Propionibacteriales</taxon>
        <taxon>Nocardioidaceae</taxon>
        <taxon>Nocardioides</taxon>
    </lineage>
</organism>
<comment type="caution">
    <text evidence="8">The sequence shown here is derived from an EMBL/GenBank/DDBJ whole genome shotgun (WGS) entry which is preliminary data.</text>
</comment>
<name>A0ABS7RGV3_9ACTN</name>
<proteinExistence type="inferred from homology"/>
<dbReference type="PANTHER" id="PTHR43390">
    <property type="entry name" value="SIGNAL PEPTIDASE I"/>
    <property type="match status" value="1"/>
</dbReference>
<evidence type="ECO:0000256" key="2">
    <source>
        <dbReference type="ARBA" id="ARBA00004401"/>
    </source>
</evidence>
<dbReference type="PROSITE" id="PS00761">
    <property type="entry name" value="SPASE_I_3"/>
    <property type="match status" value="1"/>
</dbReference>
<dbReference type="Proteomes" id="UP000754710">
    <property type="component" value="Unassembled WGS sequence"/>
</dbReference>
<dbReference type="Gene3D" id="2.10.109.10">
    <property type="entry name" value="Umud Fragment, subunit A"/>
    <property type="match status" value="1"/>
</dbReference>
<protein>
    <recommendedName>
        <fullName evidence="4 6">Signal peptidase I</fullName>
        <ecNumber evidence="4 6">3.4.21.89</ecNumber>
    </recommendedName>
</protein>
<evidence type="ECO:0000256" key="6">
    <source>
        <dbReference type="RuleBase" id="RU362042"/>
    </source>
</evidence>
<comment type="subcellular location">
    <subcellularLocation>
        <location evidence="2">Cell membrane</location>
        <topology evidence="2">Single-pass type II membrane protein</topology>
    </subcellularLocation>
    <subcellularLocation>
        <location evidence="6">Membrane</location>
        <topology evidence="6">Single-pass type II membrane protein</topology>
    </subcellularLocation>
</comment>